<reference evidence="2 3" key="1">
    <citation type="submission" date="2015-07" db="EMBL/GenBank/DDBJ databases">
        <title>The genome of Melipona quadrifasciata.</title>
        <authorList>
            <person name="Pan H."/>
            <person name="Kapheim K."/>
        </authorList>
    </citation>
    <scope>NUCLEOTIDE SEQUENCE [LARGE SCALE GENOMIC DNA]</scope>
    <source>
        <strain evidence="2">0111107301</strain>
        <tissue evidence="2">Whole body</tissue>
    </source>
</reference>
<evidence type="ECO:0000313" key="2">
    <source>
        <dbReference type="EMBL" id="KOX76452.1"/>
    </source>
</evidence>
<name>A0A0N0U604_9HYME</name>
<dbReference type="EMBL" id="KQ435748">
    <property type="protein sequence ID" value="KOX76452.1"/>
    <property type="molecule type" value="Genomic_DNA"/>
</dbReference>
<evidence type="ECO:0000313" key="3">
    <source>
        <dbReference type="Proteomes" id="UP000053105"/>
    </source>
</evidence>
<gene>
    <name evidence="2" type="ORF">WN51_12133</name>
</gene>
<proteinExistence type="predicted"/>
<evidence type="ECO:0000256" key="1">
    <source>
        <dbReference type="SAM" id="MobiDB-lite"/>
    </source>
</evidence>
<sequence length="616" mass="69610">MCAYIATGECKFTYESTGVRVLLTRIETSVHGQRLESPKNQCNCLCNPGISNDVEITASCLACTRVDTYRGGKKPESLNAGKRETVVYENASGKRGSTFEQLHADFYEFINAKFKMRNVQVQNTKITNTIEFEGTKDLDRIKIPIKQIPQNSKKPKTSLSTTQYFGTSSFHVVSKYFLAINNNFTINMNINNGNDRENSTDVKSTTSASHIAAFSAKRHTWLAEKRKERKKKFARWKGNVVFISIQRQTRKWPRDATEKEPGGKMNTNGNVGSQEGGNGTDYGSSEETAALLSRAPPPPVVVAAASQGKPVLTRQDRATFLVASPQLSVSGLGGSEESGTTEDPATRSVPDIELHCRLDGEAQPQPQLPQPQPQTQVQQTIVPTGYRTRQSSHQHRCRCDRRDSLAPSSALHLARSVSSCNPILFEKSETHIRKCSTKLCLQIKRRASSRSFAETWTVMSRRDLHGLCTCLLEQQFPGRHISEDGPTNPLLHCQERRENWLVFSLHWAISNQAETWRSRWKQLRRIVSSSEKREFEGEEYDNLNLIEGTLQGKSKLARIVITKNPKFATYANTWFYESRRHIFSNFEKEIDGLWTLGETGYSHFQPCHIKRHGYHS</sequence>
<accession>A0A0N0U604</accession>
<feature type="region of interest" description="Disordered" evidence="1">
    <location>
        <begin position="328"/>
        <end position="348"/>
    </location>
</feature>
<dbReference type="AlphaFoldDB" id="A0A0N0U604"/>
<dbReference type="OrthoDB" id="73653at2759"/>
<feature type="compositionally biased region" description="Basic and acidic residues" evidence="1">
    <location>
        <begin position="252"/>
        <end position="262"/>
    </location>
</feature>
<protein>
    <submittedName>
        <fullName evidence="2">Uncharacterized protein</fullName>
    </submittedName>
</protein>
<dbReference type="STRING" id="166423.A0A0N0U604"/>
<organism evidence="2 3">
    <name type="scientific">Melipona quadrifasciata</name>
    <dbReference type="NCBI Taxonomy" id="166423"/>
    <lineage>
        <taxon>Eukaryota</taxon>
        <taxon>Metazoa</taxon>
        <taxon>Ecdysozoa</taxon>
        <taxon>Arthropoda</taxon>
        <taxon>Hexapoda</taxon>
        <taxon>Insecta</taxon>
        <taxon>Pterygota</taxon>
        <taxon>Neoptera</taxon>
        <taxon>Endopterygota</taxon>
        <taxon>Hymenoptera</taxon>
        <taxon>Apocrita</taxon>
        <taxon>Aculeata</taxon>
        <taxon>Apoidea</taxon>
        <taxon>Anthophila</taxon>
        <taxon>Apidae</taxon>
        <taxon>Melipona</taxon>
    </lineage>
</organism>
<keyword evidence="3" id="KW-1185">Reference proteome</keyword>
<dbReference type="Proteomes" id="UP000053105">
    <property type="component" value="Unassembled WGS sequence"/>
</dbReference>
<feature type="region of interest" description="Disordered" evidence="1">
    <location>
        <begin position="248"/>
        <end position="294"/>
    </location>
</feature>